<dbReference type="Proteomes" id="UP001501459">
    <property type="component" value="Unassembled WGS sequence"/>
</dbReference>
<keyword evidence="2" id="KW-1185">Reference proteome</keyword>
<proteinExistence type="predicted"/>
<evidence type="ECO:0000313" key="2">
    <source>
        <dbReference type="Proteomes" id="UP001501459"/>
    </source>
</evidence>
<evidence type="ECO:0000313" key="1">
    <source>
        <dbReference type="EMBL" id="GAA0435779.1"/>
    </source>
</evidence>
<comment type="caution">
    <text evidence="1">The sequence shown here is derived from an EMBL/GenBank/DDBJ whole genome shotgun (WGS) entry which is preliminary data.</text>
</comment>
<sequence length="48" mass="5372">MVGHQTVGSEFKRGLLIGLLEYTKENFEITIILKKRIPAIAATDDVIE</sequence>
<name>A0ABN0Z6S1_9BACI</name>
<dbReference type="EMBL" id="BAAADM010000029">
    <property type="protein sequence ID" value="GAA0435779.1"/>
    <property type="molecule type" value="Genomic_DNA"/>
</dbReference>
<protein>
    <submittedName>
        <fullName evidence="1">Uncharacterized protein</fullName>
    </submittedName>
</protein>
<gene>
    <name evidence="1" type="ORF">GCM10008983_10520</name>
</gene>
<organism evidence="1 2">
    <name type="scientific">Lentibacillus halophilus</name>
    <dbReference type="NCBI Taxonomy" id="295065"/>
    <lineage>
        <taxon>Bacteria</taxon>
        <taxon>Bacillati</taxon>
        <taxon>Bacillota</taxon>
        <taxon>Bacilli</taxon>
        <taxon>Bacillales</taxon>
        <taxon>Bacillaceae</taxon>
        <taxon>Lentibacillus</taxon>
    </lineage>
</organism>
<accession>A0ABN0Z6S1</accession>
<reference evidence="1 2" key="1">
    <citation type="journal article" date="2019" name="Int. J. Syst. Evol. Microbiol.">
        <title>The Global Catalogue of Microorganisms (GCM) 10K type strain sequencing project: providing services to taxonomists for standard genome sequencing and annotation.</title>
        <authorList>
            <consortium name="The Broad Institute Genomics Platform"/>
            <consortium name="The Broad Institute Genome Sequencing Center for Infectious Disease"/>
            <person name="Wu L."/>
            <person name="Ma J."/>
        </authorList>
    </citation>
    <scope>NUCLEOTIDE SEQUENCE [LARGE SCALE GENOMIC DNA]</scope>
    <source>
        <strain evidence="1 2">JCM 12149</strain>
    </source>
</reference>